<organism evidence="10 11">
    <name type="scientific">Silvibacterium dinghuense</name>
    <dbReference type="NCBI Taxonomy" id="1560006"/>
    <lineage>
        <taxon>Bacteria</taxon>
        <taxon>Pseudomonadati</taxon>
        <taxon>Acidobacteriota</taxon>
        <taxon>Terriglobia</taxon>
        <taxon>Terriglobales</taxon>
        <taxon>Acidobacteriaceae</taxon>
        <taxon>Silvibacterium</taxon>
    </lineage>
</organism>
<keyword evidence="11" id="KW-1185">Reference proteome</keyword>
<comment type="subcellular location">
    <subcellularLocation>
        <location evidence="1">Cell membrane</location>
        <topology evidence="1">Multi-pass membrane protein</topology>
    </subcellularLocation>
</comment>
<feature type="domain" description="ABC3 transporter permease C-terminal" evidence="8">
    <location>
        <begin position="337"/>
        <end position="450"/>
    </location>
</feature>
<dbReference type="Pfam" id="PF02687">
    <property type="entry name" value="FtsX"/>
    <property type="match status" value="2"/>
</dbReference>
<keyword evidence="2" id="KW-1003">Cell membrane</keyword>
<evidence type="ECO:0000313" key="10">
    <source>
        <dbReference type="EMBL" id="RXS97255.1"/>
    </source>
</evidence>
<feature type="transmembrane region" description="Helical" evidence="7">
    <location>
        <begin position="329"/>
        <end position="354"/>
    </location>
</feature>
<feature type="transmembrane region" description="Helical" evidence="7">
    <location>
        <begin position="477"/>
        <end position="499"/>
    </location>
</feature>
<dbReference type="InterPro" id="IPR017800">
    <property type="entry name" value="ADOP"/>
</dbReference>
<evidence type="ECO:0000256" key="1">
    <source>
        <dbReference type="ARBA" id="ARBA00004651"/>
    </source>
</evidence>
<dbReference type="EMBL" id="SDMK01000001">
    <property type="protein sequence ID" value="RXS97255.1"/>
    <property type="molecule type" value="Genomic_DNA"/>
</dbReference>
<evidence type="ECO:0000256" key="2">
    <source>
        <dbReference type="ARBA" id="ARBA00022475"/>
    </source>
</evidence>
<gene>
    <name evidence="10" type="ORF">ESZ00_04905</name>
</gene>
<dbReference type="Pfam" id="PF12704">
    <property type="entry name" value="MacB_PCD"/>
    <property type="match status" value="2"/>
</dbReference>
<feature type="transmembrane region" description="Helical" evidence="7">
    <location>
        <begin position="742"/>
        <end position="766"/>
    </location>
</feature>
<accession>A0A4Q1SIM1</accession>
<comment type="caution">
    <text evidence="10">The sequence shown here is derived from an EMBL/GenBank/DDBJ whole genome shotgun (WGS) entry which is preliminary data.</text>
</comment>
<dbReference type="GO" id="GO:0005886">
    <property type="term" value="C:plasma membrane"/>
    <property type="evidence" value="ECO:0007669"/>
    <property type="project" value="UniProtKB-SubCell"/>
</dbReference>
<proteinExistence type="inferred from homology"/>
<feature type="domain" description="MacB-like periplasmic core" evidence="9">
    <location>
        <begin position="83"/>
        <end position="295"/>
    </location>
</feature>
<dbReference type="GO" id="GO:0022857">
    <property type="term" value="F:transmembrane transporter activity"/>
    <property type="evidence" value="ECO:0007669"/>
    <property type="project" value="TreeGrafter"/>
</dbReference>
<reference evidence="10 11" key="1">
    <citation type="journal article" date="2016" name="Int. J. Syst. Evol. Microbiol.">
        <title>Acidipila dinghuensis sp. nov., an acidobacterium isolated from forest soil.</title>
        <authorList>
            <person name="Jiang Y.W."/>
            <person name="Wang J."/>
            <person name="Chen M.H."/>
            <person name="Lv Y.Y."/>
            <person name="Qiu L.H."/>
        </authorList>
    </citation>
    <scope>NUCLEOTIDE SEQUENCE [LARGE SCALE GENOMIC DNA]</scope>
    <source>
        <strain evidence="10 11">DHOF10</strain>
    </source>
</reference>
<dbReference type="RefSeq" id="WP_129207034.1">
    <property type="nucleotide sequence ID" value="NZ_BMGU01000001.1"/>
</dbReference>
<dbReference type="InterPro" id="IPR050250">
    <property type="entry name" value="Macrolide_Exporter_MacB"/>
</dbReference>
<evidence type="ECO:0000256" key="3">
    <source>
        <dbReference type="ARBA" id="ARBA00022692"/>
    </source>
</evidence>
<feature type="transmembrane region" description="Helical" evidence="7">
    <location>
        <begin position="79"/>
        <end position="101"/>
    </location>
</feature>
<feature type="domain" description="MacB-like periplasmic core" evidence="9">
    <location>
        <begin position="487"/>
        <end position="701"/>
    </location>
</feature>
<protein>
    <submittedName>
        <fullName evidence="10">ABC transporter permease</fullName>
    </submittedName>
</protein>
<dbReference type="PANTHER" id="PTHR30572:SF4">
    <property type="entry name" value="ABC TRANSPORTER PERMEASE YTRF"/>
    <property type="match status" value="1"/>
</dbReference>
<evidence type="ECO:0000256" key="4">
    <source>
        <dbReference type="ARBA" id="ARBA00022989"/>
    </source>
</evidence>
<feature type="transmembrane region" description="Helical" evidence="7">
    <location>
        <begin position="430"/>
        <end position="451"/>
    </location>
</feature>
<keyword evidence="5 7" id="KW-0472">Membrane</keyword>
<feature type="transmembrane region" description="Helical" evidence="7">
    <location>
        <begin position="840"/>
        <end position="859"/>
    </location>
</feature>
<dbReference type="NCBIfam" id="TIGR03434">
    <property type="entry name" value="ADOP"/>
    <property type="match status" value="1"/>
</dbReference>
<dbReference type="Proteomes" id="UP000290253">
    <property type="component" value="Unassembled WGS sequence"/>
</dbReference>
<dbReference type="OrthoDB" id="103171at2"/>
<evidence type="ECO:0000256" key="6">
    <source>
        <dbReference type="ARBA" id="ARBA00038076"/>
    </source>
</evidence>
<evidence type="ECO:0000259" key="8">
    <source>
        <dbReference type="Pfam" id="PF02687"/>
    </source>
</evidence>
<keyword evidence="3 7" id="KW-0812">Transmembrane</keyword>
<dbReference type="InterPro" id="IPR003838">
    <property type="entry name" value="ABC3_permease_C"/>
</dbReference>
<comment type="similarity">
    <text evidence="6">Belongs to the ABC-4 integral membrane protein family.</text>
</comment>
<dbReference type="PANTHER" id="PTHR30572">
    <property type="entry name" value="MEMBRANE COMPONENT OF TRANSPORTER-RELATED"/>
    <property type="match status" value="1"/>
</dbReference>
<feature type="transmembrane region" description="Helical" evidence="7">
    <location>
        <begin position="385"/>
        <end position="410"/>
    </location>
</feature>
<evidence type="ECO:0000256" key="7">
    <source>
        <dbReference type="SAM" id="Phobius"/>
    </source>
</evidence>
<feature type="transmembrane region" description="Helical" evidence="7">
    <location>
        <begin position="787"/>
        <end position="820"/>
    </location>
</feature>
<feature type="domain" description="ABC3 transporter permease C-terminal" evidence="8">
    <location>
        <begin position="748"/>
        <end position="869"/>
    </location>
</feature>
<sequence>MGELLRRIHYLLHRRRMDEELQSEMEFHREMAGRAGQRSFGNTLRLREQSREAWGWVWLDRLGQDLRYAMRQLSHNRGFAATAIGVLGLGICASVALFAFVDAALIKPLPYTEPARLVAVYEATTTCPHCNLSYADFQDWKKASPAIVSDFDVWTSRVFLRKTADGIAPAPALRATTGLLHTLGITPLLGRGFTAADGAPGKPHTALLTYPAWQRIYNSKGSALGTTVTLDDTVYTIIGVLPRSFSFAPRGTMDFVVPIQALSVCEQRRGCHNLYGVARLQPGVSTESALAAMTSIAAGLEKQYPASNRGQGAAVISLNEAISGDIRPILLTLLGGAVLLLLIATANVSGLLLVRAESRRREMAVRSALGASPARLLRQVTTEALVLAFAGGVLGSAASFALMAIMIRLIPQSMLGSMPYLAGLGTNWRVAVFAAAVSLLSAAVFTLTPMIRLPFGHLRDELAEGGRTSAGRMWRRFGAPFVVVELAIAMTLLAGAGLLGKSFYRLLHVPLGYDATHLATVSIAIPDSLYSTGAAQIALYHRILEGLNSLPGVQSAALTSDLPTQCNCDTTWFRILGKPWNGTHNEAPQRDVSVAYFSTLRARILRGRFFTEADKADAPPVAIINRTLAERYFAPGEDPVGQTIGNSDLAPKSFRRIVGVIDDVREGGLSDPAAPVVYYPLDQDAEDYAYAVLRTGQSPESMLPAMVAELHHIDPRLGTLDPQSMRQLIDGSPVAYLHRSAAWLAAGFAVLALLLGAIGLYGVIAYSVGQRRREIGVRLALGAQRSAVYRLVLAEAGWLTSLGIGLGMLGAVGAATLLASSGTASNRGQLLFAVHAWDPAVLLTVALLLAAAAALASFLPARRAAAVNPVEALRAE</sequence>
<dbReference type="InterPro" id="IPR025857">
    <property type="entry name" value="MacB_PCD"/>
</dbReference>
<evidence type="ECO:0000256" key="5">
    <source>
        <dbReference type="ARBA" id="ARBA00023136"/>
    </source>
</evidence>
<evidence type="ECO:0000313" key="11">
    <source>
        <dbReference type="Proteomes" id="UP000290253"/>
    </source>
</evidence>
<name>A0A4Q1SIM1_9BACT</name>
<evidence type="ECO:0000259" key="9">
    <source>
        <dbReference type="Pfam" id="PF12704"/>
    </source>
</evidence>
<keyword evidence="4 7" id="KW-1133">Transmembrane helix</keyword>
<dbReference type="AlphaFoldDB" id="A0A4Q1SIM1"/>